<feature type="compositionally biased region" description="Basic residues" evidence="1">
    <location>
        <begin position="204"/>
        <end position="213"/>
    </location>
</feature>
<proteinExistence type="predicted"/>
<accession>A0A5K0UBB8</accession>
<organism evidence="3 4">
    <name type="scientific">Yasminevirus sp. GU-2018</name>
    <dbReference type="NCBI Taxonomy" id="2420051"/>
    <lineage>
        <taxon>Viruses</taxon>
        <taxon>Varidnaviria</taxon>
        <taxon>Bamfordvirae</taxon>
        <taxon>Nucleocytoviricota</taxon>
        <taxon>Megaviricetes</taxon>
        <taxon>Imitervirales</taxon>
        <taxon>Mimiviridae</taxon>
        <taxon>Klosneuvirinae</taxon>
        <taxon>Yasminevirus</taxon>
        <taxon>Yasminevirus saudimassiliense</taxon>
    </lineage>
</organism>
<evidence type="ECO:0000256" key="1">
    <source>
        <dbReference type="SAM" id="MobiDB-lite"/>
    </source>
</evidence>
<evidence type="ECO:0008006" key="5">
    <source>
        <dbReference type="Google" id="ProtNLM"/>
    </source>
</evidence>
<sequence length="213" mass="25077">MYFILILEHIATYLHNHIMKSKNDKEMQVPNLENLAKNISIIDAIMYVLIPTPMIMFYPMIVCMALQKNFSNIISRFYLFMACFIFNVLLMPVLFPMGFFIGVILCTMLFPILLFVYIIILLSDLLGVRFPFHSQINEVKKFVPKFNIERTDYQLTEDYISDCDNDSDSSCDRNDKDGIDNDCPSKNHDKDDSDRNKFKNDSHVRKHKHQKQR</sequence>
<feature type="region of interest" description="Disordered" evidence="1">
    <location>
        <begin position="164"/>
        <end position="213"/>
    </location>
</feature>
<dbReference type="EMBL" id="UPSH01000001">
    <property type="protein sequence ID" value="VBB18804.1"/>
    <property type="molecule type" value="Genomic_DNA"/>
</dbReference>
<feature type="transmembrane region" description="Helical" evidence="2">
    <location>
        <begin position="44"/>
        <end position="65"/>
    </location>
</feature>
<reference evidence="3 4" key="1">
    <citation type="submission" date="2018-10" db="EMBL/GenBank/DDBJ databases">
        <authorList>
            <consortium name="IHU Genomes"/>
        </authorList>
    </citation>
    <scope>NUCLEOTIDE SEQUENCE [LARGE SCALE GENOMIC DNA]</scope>
    <source>
        <strain evidence="3 4">A1</strain>
    </source>
</reference>
<evidence type="ECO:0000313" key="3">
    <source>
        <dbReference type="EMBL" id="VBB18804.1"/>
    </source>
</evidence>
<dbReference type="Proteomes" id="UP000594342">
    <property type="component" value="Unassembled WGS sequence"/>
</dbReference>
<evidence type="ECO:0000313" key="4">
    <source>
        <dbReference type="Proteomes" id="UP000594342"/>
    </source>
</evidence>
<keyword evidence="2" id="KW-1133">Transmembrane helix</keyword>
<keyword evidence="4" id="KW-1185">Reference proteome</keyword>
<keyword evidence="2" id="KW-0472">Membrane</keyword>
<keyword evidence="2" id="KW-0812">Transmembrane</keyword>
<protein>
    <recommendedName>
        <fullName evidence="5">Transmembrane protein</fullName>
    </recommendedName>
</protein>
<feature type="compositionally biased region" description="Basic and acidic residues" evidence="1">
    <location>
        <begin position="170"/>
        <end position="203"/>
    </location>
</feature>
<feature type="transmembrane region" description="Helical" evidence="2">
    <location>
        <begin position="101"/>
        <end position="122"/>
    </location>
</feature>
<evidence type="ECO:0000256" key="2">
    <source>
        <dbReference type="SAM" id="Phobius"/>
    </source>
</evidence>
<gene>
    <name evidence="3" type="ORF">YASMINEVIRUS_1336</name>
</gene>
<feature type="transmembrane region" description="Helical" evidence="2">
    <location>
        <begin position="77"/>
        <end position="95"/>
    </location>
</feature>
<comment type="caution">
    <text evidence="3">The sequence shown here is derived from an EMBL/GenBank/DDBJ whole genome shotgun (WGS) entry which is preliminary data.</text>
</comment>
<name>A0A5K0UBB8_9VIRU</name>